<feature type="chain" id="PRO_5047304150" evidence="16">
    <location>
        <begin position="28"/>
        <end position="771"/>
    </location>
</feature>
<keyword evidence="11 12" id="KW-0998">Cell outer membrane</keyword>
<proteinExistence type="inferred from homology"/>
<dbReference type="InterPro" id="IPR039426">
    <property type="entry name" value="TonB-dep_rcpt-like"/>
</dbReference>
<evidence type="ECO:0000256" key="9">
    <source>
        <dbReference type="ARBA" id="ARBA00023077"/>
    </source>
</evidence>
<dbReference type="InterPro" id="IPR036942">
    <property type="entry name" value="Beta-barrel_TonB_sf"/>
</dbReference>
<name>A0ABW0QIT7_9GAMM</name>
<dbReference type="PROSITE" id="PS01156">
    <property type="entry name" value="TONB_DEPENDENT_REC_2"/>
    <property type="match status" value="1"/>
</dbReference>
<evidence type="ECO:0000256" key="1">
    <source>
        <dbReference type="ARBA" id="ARBA00004571"/>
    </source>
</evidence>
<keyword evidence="10 12" id="KW-0472">Membrane</keyword>
<dbReference type="PROSITE" id="PS52016">
    <property type="entry name" value="TONB_DEPENDENT_REC_3"/>
    <property type="match status" value="1"/>
</dbReference>
<evidence type="ECO:0000256" key="15">
    <source>
        <dbReference type="RuleBase" id="RU003357"/>
    </source>
</evidence>
<evidence type="ECO:0000256" key="3">
    <source>
        <dbReference type="ARBA" id="ARBA00022452"/>
    </source>
</evidence>
<protein>
    <submittedName>
        <fullName evidence="19">TonB-dependent receptor</fullName>
    </submittedName>
</protein>
<keyword evidence="3 12" id="KW-1134">Transmembrane beta strand</keyword>
<organism evidence="19 20">
    <name type="scientific">Rhodanobacter ginsengisoli</name>
    <dbReference type="NCBI Taxonomy" id="418646"/>
    <lineage>
        <taxon>Bacteria</taxon>
        <taxon>Pseudomonadati</taxon>
        <taxon>Pseudomonadota</taxon>
        <taxon>Gammaproteobacteria</taxon>
        <taxon>Lysobacterales</taxon>
        <taxon>Rhodanobacteraceae</taxon>
        <taxon>Rhodanobacter</taxon>
    </lineage>
</organism>
<keyword evidence="2 12" id="KW-0813">Transport</keyword>
<keyword evidence="19" id="KW-0675">Receptor</keyword>
<sequence>MSDRMITIRKTAVALALFAALHGAAQAASNDSAAPAGPVAAPLDAGGTRTLDTVSVIGQGESRQVQRITSEDVKILPPGTSPLKVLQSKPGVHFESADPFGNYEWSTRISLRGFNQNRLGFTLDGIPLGDMSYGNQNGLHISRALIAENLGGAELAEGIGALGTPSTSDLGGTVQFYSSDPSPEYGVTVSQGFGSDSARRTYARLDTGDHNGFAMYLSGAYSDVDKWKGHGSQTQRQFNGKAVYDFGDNHVGALLTTSSRDENDYQDMSLALQKRLGWNWDNFRPDWNRAVAVANQYQSTGTVSNGGVTSVDDAYYDARGLRDDTVASVFGDFALSQDVRLKATTYYHNDRGQGHWFTPYVASYPGTPQQTPISIRTTEYGIDRAGVTAALSWDIGRHHLEAGLWYEDSNHNVQRNYYYITGPIDDSYFLRDPNIRQFYQHYETVTRQFYVQDSFKLLDDRLAVDIGFKSPHSKVTAAAVPGTLSYGTAGSYADGTLTASKNFLPQVGASYQLGDGNELFGSYAKNIAAYQAGITGPLATTQVAFDLFGKQLKPEQSRTFEGGFRRVTDAYQVSLALYDVKFDNRLLVISQCSGIVGCPAGYANVGSVSSRGAELALNFKLAPALHWSNSLSYNRSRYDSDYLNGTTVVATGGKTVVDSPKQLFFSELAWTPGAWDLRLSANYTGKRYYTYTNDASVPSFWVANAEAGYDFGKLGFAQDLKLALNVTNLTNKRYFATIGSNGFVANDPNGTFQTLLPGAPRAAMLTGTLKF</sequence>
<evidence type="ECO:0000256" key="8">
    <source>
        <dbReference type="ARBA" id="ARBA00023065"/>
    </source>
</evidence>
<evidence type="ECO:0000256" key="16">
    <source>
        <dbReference type="SAM" id="SignalP"/>
    </source>
</evidence>
<feature type="short sequence motif" description="TonB C-terminal box" evidence="14">
    <location>
        <begin position="754"/>
        <end position="771"/>
    </location>
</feature>
<dbReference type="RefSeq" id="WP_377316292.1">
    <property type="nucleotide sequence ID" value="NZ_JBHSNF010000001.1"/>
</dbReference>
<feature type="domain" description="TonB-dependent receptor-like beta-barrel" evidence="17">
    <location>
        <begin position="276"/>
        <end position="729"/>
    </location>
</feature>
<dbReference type="InterPro" id="IPR010916">
    <property type="entry name" value="TonB_box_CS"/>
</dbReference>
<keyword evidence="6 16" id="KW-0732">Signal</keyword>
<comment type="similarity">
    <text evidence="12 15">Belongs to the TonB-dependent receptor family.</text>
</comment>
<dbReference type="PANTHER" id="PTHR32552:SF89">
    <property type="entry name" value="CATECHOLATE SIDEROPHORE RECEPTOR FIU"/>
    <property type="match status" value="1"/>
</dbReference>
<evidence type="ECO:0000256" key="7">
    <source>
        <dbReference type="ARBA" id="ARBA00023004"/>
    </source>
</evidence>
<evidence type="ECO:0000256" key="6">
    <source>
        <dbReference type="ARBA" id="ARBA00022729"/>
    </source>
</evidence>
<dbReference type="Pfam" id="PF07715">
    <property type="entry name" value="Plug"/>
    <property type="match status" value="1"/>
</dbReference>
<keyword evidence="5 12" id="KW-0812">Transmembrane</keyword>
<dbReference type="PROSITE" id="PS00430">
    <property type="entry name" value="TONB_DEPENDENT_REC_1"/>
    <property type="match status" value="1"/>
</dbReference>
<dbReference type="InterPro" id="IPR000531">
    <property type="entry name" value="Beta-barrel_TonB"/>
</dbReference>
<evidence type="ECO:0000313" key="19">
    <source>
        <dbReference type="EMBL" id="MFC5524260.1"/>
    </source>
</evidence>
<dbReference type="Proteomes" id="UP001596114">
    <property type="component" value="Unassembled WGS sequence"/>
</dbReference>
<evidence type="ECO:0000256" key="12">
    <source>
        <dbReference type="PROSITE-ProRule" id="PRU01360"/>
    </source>
</evidence>
<dbReference type="PANTHER" id="PTHR32552">
    <property type="entry name" value="FERRICHROME IRON RECEPTOR-RELATED"/>
    <property type="match status" value="1"/>
</dbReference>
<feature type="signal peptide" evidence="16">
    <location>
        <begin position="1"/>
        <end position="27"/>
    </location>
</feature>
<dbReference type="InterPro" id="IPR010917">
    <property type="entry name" value="TonB_rcpt_CS"/>
</dbReference>
<evidence type="ECO:0000256" key="10">
    <source>
        <dbReference type="ARBA" id="ARBA00023136"/>
    </source>
</evidence>
<evidence type="ECO:0000256" key="13">
    <source>
        <dbReference type="PROSITE-ProRule" id="PRU10143"/>
    </source>
</evidence>
<dbReference type="Gene3D" id="2.170.130.10">
    <property type="entry name" value="TonB-dependent receptor, plug domain"/>
    <property type="match status" value="1"/>
</dbReference>
<evidence type="ECO:0000259" key="17">
    <source>
        <dbReference type="Pfam" id="PF00593"/>
    </source>
</evidence>
<reference evidence="20" key="1">
    <citation type="journal article" date="2019" name="Int. J. Syst. Evol. Microbiol.">
        <title>The Global Catalogue of Microorganisms (GCM) 10K type strain sequencing project: providing services to taxonomists for standard genome sequencing and annotation.</title>
        <authorList>
            <consortium name="The Broad Institute Genomics Platform"/>
            <consortium name="The Broad Institute Genome Sequencing Center for Infectious Disease"/>
            <person name="Wu L."/>
            <person name="Ma J."/>
        </authorList>
    </citation>
    <scope>NUCLEOTIDE SEQUENCE [LARGE SCALE GENOMIC DNA]</scope>
    <source>
        <strain evidence="20">CGMCC 1.16619</strain>
    </source>
</reference>
<dbReference type="Pfam" id="PF00593">
    <property type="entry name" value="TonB_dep_Rec_b-barrel"/>
    <property type="match status" value="1"/>
</dbReference>
<dbReference type="Gene3D" id="2.40.170.20">
    <property type="entry name" value="TonB-dependent receptor, beta-barrel domain"/>
    <property type="match status" value="1"/>
</dbReference>
<evidence type="ECO:0000256" key="14">
    <source>
        <dbReference type="PROSITE-ProRule" id="PRU10144"/>
    </source>
</evidence>
<dbReference type="InterPro" id="IPR012910">
    <property type="entry name" value="Plug_dom"/>
</dbReference>
<evidence type="ECO:0000256" key="4">
    <source>
        <dbReference type="ARBA" id="ARBA00022496"/>
    </source>
</evidence>
<keyword evidence="4" id="KW-0410">Iron transport</keyword>
<evidence type="ECO:0000256" key="5">
    <source>
        <dbReference type="ARBA" id="ARBA00022692"/>
    </source>
</evidence>
<evidence type="ECO:0000256" key="2">
    <source>
        <dbReference type="ARBA" id="ARBA00022448"/>
    </source>
</evidence>
<evidence type="ECO:0000313" key="20">
    <source>
        <dbReference type="Proteomes" id="UP001596114"/>
    </source>
</evidence>
<dbReference type="SUPFAM" id="SSF56935">
    <property type="entry name" value="Porins"/>
    <property type="match status" value="1"/>
</dbReference>
<comment type="subcellular location">
    <subcellularLocation>
        <location evidence="1 12">Cell outer membrane</location>
        <topology evidence="1 12">Multi-pass membrane protein</topology>
    </subcellularLocation>
</comment>
<comment type="caution">
    <text evidence="19">The sequence shown here is derived from an EMBL/GenBank/DDBJ whole genome shotgun (WGS) entry which is preliminary data.</text>
</comment>
<keyword evidence="8" id="KW-0406">Ion transport</keyword>
<accession>A0ABW0QIT7</accession>
<keyword evidence="20" id="KW-1185">Reference proteome</keyword>
<dbReference type="EMBL" id="JBHSNF010000001">
    <property type="protein sequence ID" value="MFC5524260.1"/>
    <property type="molecule type" value="Genomic_DNA"/>
</dbReference>
<dbReference type="InterPro" id="IPR037066">
    <property type="entry name" value="Plug_dom_sf"/>
</dbReference>
<keyword evidence="9 13" id="KW-0798">TonB box</keyword>
<evidence type="ECO:0000259" key="18">
    <source>
        <dbReference type="Pfam" id="PF07715"/>
    </source>
</evidence>
<evidence type="ECO:0000256" key="11">
    <source>
        <dbReference type="ARBA" id="ARBA00023237"/>
    </source>
</evidence>
<gene>
    <name evidence="19" type="ORF">ACFPPA_00745</name>
</gene>
<feature type="short sequence motif" description="TonB box" evidence="13">
    <location>
        <begin position="53"/>
        <end position="59"/>
    </location>
</feature>
<feature type="domain" description="TonB-dependent receptor plug" evidence="18">
    <location>
        <begin position="63"/>
        <end position="142"/>
    </location>
</feature>
<keyword evidence="7" id="KW-0408">Iron</keyword>